<evidence type="ECO:0000313" key="1">
    <source>
        <dbReference type="EMBL" id="SKC31452.1"/>
    </source>
</evidence>
<dbReference type="GO" id="GO:0003677">
    <property type="term" value="F:DNA binding"/>
    <property type="evidence" value="ECO:0007669"/>
    <property type="project" value="InterPro"/>
</dbReference>
<sequence>MGLSPIQQYHQQIDAQHITVDNGHYSFADKQQLHDIALEQDLAQLKMLGRISDKIEFKKTVLLPKYRPMAEQHLASKQVNQDVIFQYVVVWLFDTEQFDTAIEWALIAITQGQGLPIAKRTWPAFIADEVLIWSEREAEKGNSVEPYFSAVFEKVMDVWRLNEALTAKYYKFAGLQLLRDESGKAVATGIGDIEQLHQAKTLLETAMDIHPKCGAKTQIDKIAMRLRALEKM</sequence>
<name>A0A1T5HXI9_9GAMM</name>
<gene>
    <name evidence="1" type="ORF">CZ809_00930</name>
</gene>
<evidence type="ECO:0000313" key="2">
    <source>
        <dbReference type="Proteomes" id="UP000189966"/>
    </source>
</evidence>
<dbReference type="EMBL" id="FUZI01000001">
    <property type="protein sequence ID" value="SKC31452.1"/>
    <property type="molecule type" value="Genomic_DNA"/>
</dbReference>
<dbReference type="Pfam" id="PF05944">
    <property type="entry name" value="Phage_term_smal"/>
    <property type="match status" value="1"/>
</dbReference>
<dbReference type="InterPro" id="IPR010270">
    <property type="entry name" value="Phage_P2_GpM"/>
</dbReference>
<dbReference type="GO" id="GO:0004519">
    <property type="term" value="F:endonuclease activity"/>
    <property type="evidence" value="ECO:0007669"/>
    <property type="project" value="InterPro"/>
</dbReference>
<proteinExistence type="predicted"/>
<dbReference type="RefSeq" id="WP_080156235.1">
    <property type="nucleotide sequence ID" value="NZ_FUZI01000001.1"/>
</dbReference>
<dbReference type="AlphaFoldDB" id="A0A1T5HXI9"/>
<dbReference type="OrthoDB" id="8562788at2"/>
<dbReference type="Proteomes" id="UP000189966">
    <property type="component" value="Unassembled WGS sequence"/>
</dbReference>
<reference evidence="1 2" key="1">
    <citation type="submission" date="2017-02" db="EMBL/GenBank/DDBJ databases">
        <authorList>
            <person name="Peterson S.W."/>
        </authorList>
    </citation>
    <scope>NUCLEOTIDE SEQUENCE [LARGE SCALE GENOMIC DNA]</scope>
    <source>
        <strain evidence="2">type strain: NCCB 100098</strain>
    </source>
</reference>
<accession>A0A1T5HXI9</accession>
<organism evidence="1 2">
    <name type="scientific">Photobacterium piscicola</name>
    <dbReference type="NCBI Taxonomy" id="1378299"/>
    <lineage>
        <taxon>Bacteria</taxon>
        <taxon>Pseudomonadati</taxon>
        <taxon>Pseudomonadota</taxon>
        <taxon>Gammaproteobacteria</taxon>
        <taxon>Vibrionales</taxon>
        <taxon>Vibrionaceae</taxon>
        <taxon>Photobacterium</taxon>
    </lineage>
</organism>
<protein>
    <submittedName>
        <fullName evidence="1">Phage small terminase subunit</fullName>
    </submittedName>
</protein>